<comment type="caution">
    <text evidence="3">The sequence shown here is derived from an EMBL/GenBank/DDBJ whole genome shotgun (WGS) entry which is preliminary data.</text>
</comment>
<dbReference type="FunFam" id="3.40.50.720:FF:000084">
    <property type="entry name" value="Short-chain dehydrogenase reductase"/>
    <property type="match status" value="1"/>
</dbReference>
<dbReference type="RefSeq" id="WP_115860593.1">
    <property type="nucleotide sequence ID" value="NZ_QTSU01000003.1"/>
</dbReference>
<dbReference type="InterPro" id="IPR036291">
    <property type="entry name" value="NAD(P)-bd_dom_sf"/>
</dbReference>
<proteinExistence type="inferred from homology"/>
<organism evidence="3 4">
    <name type="scientific">Lysobacter silvisoli</name>
    <dbReference type="NCBI Taxonomy" id="2293254"/>
    <lineage>
        <taxon>Bacteria</taxon>
        <taxon>Pseudomonadati</taxon>
        <taxon>Pseudomonadota</taxon>
        <taxon>Gammaproteobacteria</taxon>
        <taxon>Lysobacterales</taxon>
        <taxon>Lysobacteraceae</taxon>
        <taxon>Lysobacter</taxon>
    </lineage>
</organism>
<dbReference type="GO" id="GO:0016491">
    <property type="term" value="F:oxidoreductase activity"/>
    <property type="evidence" value="ECO:0007669"/>
    <property type="project" value="UniProtKB-KW"/>
</dbReference>
<evidence type="ECO:0000313" key="3">
    <source>
        <dbReference type="EMBL" id="RDZ26502.1"/>
    </source>
</evidence>
<dbReference type="PROSITE" id="PS00061">
    <property type="entry name" value="ADH_SHORT"/>
    <property type="match status" value="1"/>
</dbReference>
<dbReference type="InterPro" id="IPR020904">
    <property type="entry name" value="Sc_DH/Rdtase_CS"/>
</dbReference>
<reference evidence="3 4" key="1">
    <citation type="submission" date="2018-08" db="EMBL/GenBank/DDBJ databases">
        <title>Lysobacter sp. zong2l5, whole genome shotgun sequence.</title>
        <authorList>
            <person name="Zhang X."/>
            <person name="Feng G."/>
            <person name="Zhu H."/>
        </authorList>
    </citation>
    <scope>NUCLEOTIDE SEQUENCE [LARGE SCALE GENOMIC DNA]</scope>
    <source>
        <strain evidence="4">zong2l5</strain>
    </source>
</reference>
<sequence>MNLPLSGFGLRDKIVLVTGASSGIGAASARAFAREGAIVLAAARRAAEGEAVAAAIRAEGGRARFLQADVTRQDDLRRLVDTAVADYGRLDVAFNNAGTDGRFSPFLEQDDANYDLVMNTNVRSVFWAMQHQIAAMLKTGGGAIVNNASMGALIGFQSAAVYVASKHAVMGLTKTAALEYFPRGIRINAVLPGIIDTPFQDRVWGDEASKQAFANATVAGRSGTAEEVAGAALFLASDHASFFSGQGLVMDGGYVAQ</sequence>
<dbReference type="Pfam" id="PF13561">
    <property type="entry name" value="adh_short_C2"/>
    <property type="match status" value="1"/>
</dbReference>
<keyword evidence="4" id="KW-1185">Reference proteome</keyword>
<evidence type="ECO:0000256" key="1">
    <source>
        <dbReference type="ARBA" id="ARBA00006484"/>
    </source>
</evidence>
<dbReference type="PRINTS" id="PR00081">
    <property type="entry name" value="GDHRDH"/>
</dbReference>
<dbReference type="PRINTS" id="PR00080">
    <property type="entry name" value="SDRFAMILY"/>
</dbReference>
<dbReference type="PANTHER" id="PTHR24321:SF8">
    <property type="entry name" value="ESTRADIOL 17-BETA-DEHYDROGENASE 8-RELATED"/>
    <property type="match status" value="1"/>
</dbReference>
<dbReference type="NCBIfam" id="NF005559">
    <property type="entry name" value="PRK07231.1"/>
    <property type="match status" value="1"/>
</dbReference>
<dbReference type="SUPFAM" id="SSF51735">
    <property type="entry name" value="NAD(P)-binding Rossmann-fold domains"/>
    <property type="match status" value="1"/>
</dbReference>
<dbReference type="AlphaFoldDB" id="A0A371JY19"/>
<dbReference type="Gene3D" id="3.40.50.720">
    <property type="entry name" value="NAD(P)-binding Rossmann-like Domain"/>
    <property type="match status" value="1"/>
</dbReference>
<protein>
    <submittedName>
        <fullName evidence="3">SDR family NAD(P)-dependent oxidoreductase</fullName>
    </submittedName>
</protein>
<evidence type="ECO:0000256" key="2">
    <source>
        <dbReference type="ARBA" id="ARBA00023002"/>
    </source>
</evidence>
<dbReference type="PANTHER" id="PTHR24321">
    <property type="entry name" value="DEHYDROGENASES, SHORT CHAIN"/>
    <property type="match status" value="1"/>
</dbReference>
<evidence type="ECO:0000313" key="4">
    <source>
        <dbReference type="Proteomes" id="UP000264492"/>
    </source>
</evidence>
<name>A0A371JY19_9GAMM</name>
<gene>
    <name evidence="3" type="ORF">DX914_16050</name>
</gene>
<dbReference type="CDD" id="cd05233">
    <property type="entry name" value="SDR_c"/>
    <property type="match status" value="1"/>
</dbReference>
<dbReference type="EMBL" id="QTSU01000003">
    <property type="protein sequence ID" value="RDZ26502.1"/>
    <property type="molecule type" value="Genomic_DNA"/>
</dbReference>
<dbReference type="InterPro" id="IPR002347">
    <property type="entry name" value="SDR_fam"/>
</dbReference>
<dbReference type="OrthoDB" id="9787298at2"/>
<comment type="similarity">
    <text evidence="1">Belongs to the short-chain dehydrogenases/reductases (SDR) family.</text>
</comment>
<keyword evidence="2" id="KW-0560">Oxidoreductase</keyword>
<accession>A0A371JY19</accession>
<dbReference type="Proteomes" id="UP000264492">
    <property type="component" value="Unassembled WGS sequence"/>
</dbReference>